<dbReference type="GO" id="GO:0005789">
    <property type="term" value="C:endoplasmic reticulum membrane"/>
    <property type="evidence" value="ECO:0007669"/>
    <property type="project" value="UniProtKB-SubCell"/>
</dbReference>
<dbReference type="STRING" id="7868.ENSCMIP00000022415"/>
<dbReference type="UniPathway" id="UPA00378"/>
<evidence type="ECO:0000256" key="10">
    <source>
        <dbReference type="ARBA" id="ARBA00044720"/>
    </source>
</evidence>
<evidence type="ECO:0000256" key="7">
    <source>
        <dbReference type="ARBA" id="ARBA00022824"/>
    </source>
</evidence>
<reference evidence="13" key="4">
    <citation type="submission" date="2025-08" db="UniProtKB">
        <authorList>
            <consortium name="Ensembl"/>
        </authorList>
    </citation>
    <scope>IDENTIFICATION</scope>
</reference>
<evidence type="ECO:0000256" key="1">
    <source>
        <dbReference type="ARBA" id="ARBA00004477"/>
    </source>
</evidence>
<dbReference type="InParanoid" id="A0A4W3IP02"/>
<dbReference type="InterPro" id="IPR004856">
    <property type="entry name" value="Glyco_trans_ALG6/ALG8"/>
</dbReference>
<organism evidence="13 14">
    <name type="scientific">Callorhinchus milii</name>
    <name type="common">Ghost shark</name>
    <dbReference type="NCBI Taxonomy" id="7868"/>
    <lineage>
        <taxon>Eukaryota</taxon>
        <taxon>Metazoa</taxon>
        <taxon>Chordata</taxon>
        <taxon>Craniata</taxon>
        <taxon>Vertebrata</taxon>
        <taxon>Chondrichthyes</taxon>
        <taxon>Holocephali</taxon>
        <taxon>Chimaeriformes</taxon>
        <taxon>Callorhinchidae</taxon>
        <taxon>Callorhinchus</taxon>
    </lineage>
</organism>
<keyword evidence="7 12" id="KW-0256">Endoplasmic reticulum</keyword>
<evidence type="ECO:0000256" key="12">
    <source>
        <dbReference type="RuleBase" id="RU363110"/>
    </source>
</evidence>
<keyword evidence="8 12" id="KW-1133">Transmembrane helix</keyword>
<comment type="pathway">
    <text evidence="2 12">Protein modification; protein glycosylation.</text>
</comment>
<evidence type="ECO:0000256" key="6">
    <source>
        <dbReference type="ARBA" id="ARBA00022692"/>
    </source>
</evidence>
<evidence type="ECO:0000256" key="4">
    <source>
        <dbReference type="ARBA" id="ARBA00022676"/>
    </source>
</evidence>
<evidence type="ECO:0000256" key="2">
    <source>
        <dbReference type="ARBA" id="ARBA00004922"/>
    </source>
</evidence>
<reference evidence="14" key="3">
    <citation type="journal article" date="2014" name="Nature">
        <title>Elephant shark genome provides unique insights into gnathostome evolution.</title>
        <authorList>
            <consortium name="International Elephant Shark Genome Sequencing Consortium"/>
            <person name="Venkatesh B."/>
            <person name="Lee A.P."/>
            <person name="Ravi V."/>
            <person name="Maurya A.K."/>
            <person name="Lian M.M."/>
            <person name="Swann J.B."/>
            <person name="Ohta Y."/>
            <person name="Flajnik M.F."/>
            <person name="Sutoh Y."/>
            <person name="Kasahara M."/>
            <person name="Hoon S."/>
            <person name="Gangu V."/>
            <person name="Roy S.W."/>
            <person name="Irimia M."/>
            <person name="Korzh V."/>
            <person name="Kondrychyn I."/>
            <person name="Lim Z.W."/>
            <person name="Tay B.H."/>
            <person name="Tohari S."/>
            <person name="Kong K.W."/>
            <person name="Ho S."/>
            <person name="Lorente-Galdos B."/>
            <person name="Quilez J."/>
            <person name="Marques-Bonet T."/>
            <person name="Raney B.J."/>
            <person name="Ingham P.W."/>
            <person name="Tay A."/>
            <person name="Hillier L.W."/>
            <person name="Minx P."/>
            <person name="Boehm T."/>
            <person name="Wilson R.K."/>
            <person name="Brenner S."/>
            <person name="Warren W.C."/>
        </authorList>
    </citation>
    <scope>NUCLEOTIDE SEQUENCE [LARGE SCALE GENOMIC DNA]</scope>
</reference>
<dbReference type="GeneTree" id="ENSGT00940000153733"/>
<evidence type="ECO:0000256" key="3">
    <source>
        <dbReference type="ARBA" id="ARBA00008715"/>
    </source>
</evidence>
<feature type="transmembrane region" description="Helical" evidence="12">
    <location>
        <begin position="476"/>
        <end position="498"/>
    </location>
</feature>
<dbReference type="Pfam" id="PF03155">
    <property type="entry name" value="Alg6_Alg8"/>
    <property type="match status" value="1"/>
</dbReference>
<evidence type="ECO:0000256" key="9">
    <source>
        <dbReference type="ARBA" id="ARBA00023136"/>
    </source>
</evidence>
<comment type="function">
    <text evidence="10">Dolichyl pyrophosphate Man9GlcNAc2 alpha-1,3-glucosyltransferase that operates in the biosynthetic pathway of dolichol-linked oligosaccharides, the glycan precursors employed in protein asparagine (N)-glycosylation. The assembly of dolichol-linked oligosaccharides begins on the cytosolic side of the endoplasmic reticulum membrane and finishes in its lumen. The sequential addition of sugars to dolichol pyrophosphate produces dolichol-linked oligosaccharides containing fourteen sugars, including two GlcNAcs, nine mannoses and three glucoses. Once assembled, the oligosaccharide is transferred from the lipid to nascent proteins by oligosaccharyltransferases. In the lumen of the endoplasmic reticulum, adds the first glucose residue from dolichyl phosphate glucose (Dol-P-Glc) onto the lipid-linked oligosaccharide intermediate Man(9)GlcNAc(2)-PP-Dol to produce Glc(1)Man(9)GlcNAc(2)-PP-Dol. Glc(1)Man(9)GlcNAc(2)-PP-Dol is a substrate for ALG8, the following enzyme in the biosynthetic pathway.</text>
</comment>
<accession>A0A4W3IP02</accession>
<feature type="transmembrane region" description="Helical" evidence="12">
    <location>
        <begin position="444"/>
        <end position="464"/>
    </location>
</feature>
<reference evidence="14" key="2">
    <citation type="journal article" date="2007" name="PLoS Biol.">
        <title>Survey sequencing and comparative analysis of the elephant shark (Callorhinchus milii) genome.</title>
        <authorList>
            <person name="Venkatesh B."/>
            <person name="Kirkness E.F."/>
            <person name="Loh Y.H."/>
            <person name="Halpern A.L."/>
            <person name="Lee A.P."/>
            <person name="Johnson J."/>
            <person name="Dandona N."/>
            <person name="Viswanathan L.D."/>
            <person name="Tay A."/>
            <person name="Venter J.C."/>
            <person name="Strausberg R.L."/>
            <person name="Brenner S."/>
        </authorList>
    </citation>
    <scope>NUCLEOTIDE SEQUENCE [LARGE SCALE GENOMIC DNA]</scope>
</reference>
<feature type="transmembrane region" description="Helical" evidence="12">
    <location>
        <begin position="348"/>
        <end position="368"/>
    </location>
</feature>
<sequence>MEEWSTVPLIVIISLTVRWAVSLNSYSGAGKAPMFGDYEAQRHWQEVTYNLPAHQWYFNTSQNELQYWGLDYPPLTAYHSLACAYVARLINPDWIALRTSRGYESPAHKLFMRATGRSPAQPRSVLSADLSPAQTHCSLFPPQVAAMLCALLYPGLILVDHGHFQYNSVSLGLGVWGALGLASGHPLLGSAAFCLALNYKQMELYHSLPFFCYLLGWCARAGLRGRGLLWLLAVAVTVLTVFAACWLPFLSDVAHVQQLLRRLFPVERGLFEDKVGNVWCSLSVLFKLHRLLAPSTQVWLSAVATLLSVLPGCLKLTVTPTLRGFRLALVTCSLSFFLFSFQVHEKSILLVAVVGWGGVCVTAACVLGRCVTRSLLFLSMLPLLLKDELLLPYVVTSLTFLLASTQLLRPLDSTSTVDLQLQSFSQCLRRYFPGLPAPPHLLKLAFLLSMAGMVTLSLASAVLVPPRTLPDLFPVLISLFSCGHFLLFLMYFNIVLLWGPVTVTANERRGGKTK</sequence>
<keyword evidence="14" id="KW-1185">Reference proteome</keyword>
<dbReference type="PANTHER" id="PTHR12413">
    <property type="entry name" value="DOLICHYL GLYCOSYLTRANSFERASE"/>
    <property type="match status" value="1"/>
</dbReference>
<dbReference type="EC" id="2.4.1.-" evidence="12"/>
<dbReference type="Proteomes" id="UP000314986">
    <property type="component" value="Unassembled WGS sequence"/>
</dbReference>
<name>A0A4W3IP02_CALMI</name>
<feature type="transmembrane region" description="Helical" evidence="12">
    <location>
        <begin position="139"/>
        <end position="159"/>
    </location>
</feature>
<keyword evidence="5 12" id="KW-0808">Transferase</keyword>
<dbReference type="FunCoup" id="A0A4W3IP02">
    <property type="interactions" value="835"/>
</dbReference>
<keyword evidence="6 12" id="KW-0812">Transmembrane</keyword>
<keyword evidence="9 12" id="KW-0472">Membrane</keyword>
<keyword evidence="4 12" id="KW-0328">Glycosyltransferase</keyword>
<evidence type="ECO:0000256" key="8">
    <source>
        <dbReference type="ARBA" id="ARBA00022989"/>
    </source>
</evidence>
<protein>
    <recommendedName>
        <fullName evidence="12">Alpha-1,3-glucosyltransferase</fullName>
        <ecNumber evidence="12">2.4.1.-</ecNumber>
    </recommendedName>
</protein>
<dbReference type="PANTHER" id="PTHR12413:SF1">
    <property type="entry name" value="DOLICHYL PYROPHOSPHATE MAN9GLCNAC2 ALPHA-1,3-GLUCOSYLTRANSFERASE"/>
    <property type="match status" value="1"/>
</dbReference>
<reference evidence="13" key="5">
    <citation type="submission" date="2025-09" db="UniProtKB">
        <authorList>
            <consortium name="Ensembl"/>
        </authorList>
    </citation>
    <scope>IDENTIFICATION</scope>
</reference>
<feature type="transmembrane region" description="Helical" evidence="12">
    <location>
        <begin position="298"/>
        <end position="318"/>
    </location>
</feature>
<evidence type="ECO:0000313" key="13">
    <source>
        <dbReference type="Ensembl" id="ENSCMIP00000022415.1"/>
    </source>
</evidence>
<gene>
    <name evidence="13" type="primary">alg6</name>
</gene>
<dbReference type="GO" id="GO:0042281">
    <property type="term" value="F:dolichyl pyrophosphate Man9GlcNAc2 alpha-1,3-glucosyltransferase activity"/>
    <property type="evidence" value="ECO:0007669"/>
    <property type="project" value="UniProtKB-EC"/>
</dbReference>
<proteinExistence type="inferred from homology"/>
<comment type="similarity">
    <text evidence="3 12">Belongs to the ALG6/ALG8 glucosyltransferase family.</text>
</comment>
<reference evidence="14" key="1">
    <citation type="journal article" date="2006" name="Science">
        <title>Ancient noncoding elements conserved in the human genome.</title>
        <authorList>
            <person name="Venkatesh B."/>
            <person name="Kirkness E.F."/>
            <person name="Loh Y.H."/>
            <person name="Halpern A.L."/>
            <person name="Lee A.P."/>
            <person name="Johnson J."/>
            <person name="Dandona N."/>
            <person name="Viswanathan L.D."/>
            <person name="Tay A."/>
            <person name="Venter J.C."/>
            <person name="Strausberg R.L."/>
            <person name="Brenner S."/>
        </authorList>
    </citation>
    <scope>NUCLEOTIDE SEQUENCE [LARGE SCALE GENOMIC DNA]</scope>
</reference>
<dbReference type="Ensembl" id="ENSCMIT00000022802.1">
    <property type="protein sequence ID" value="ENSCMIP00000022415.1"/>
    <property type="gene ID" value="ENSCMIG00000010103.1"/>
</dbReference>
<evidence type="ECO:0000313" key="14">
    <source>
        <dbReference type="Proteomes" id="UP000314986"/>
    </source>
</evidence>
<comment type="catalytic activity">
    <reaction evidence="11">
        <text>an alpha-D-Man-(1-&gt;2)-alpha-D-Man-(1-&gt;2)-alpha-D-Man-(1-&gt;3)-[alpha-D-Man-(1-&gt;2)-alpha-D-Man-(1-&gt;3)-[alpha-D-Man-(1-&gt;2)-alpha-D-Man-(1-&gt;6)]-alpha-D-Man-(1-&gt;6)]-beta-D-Man-(1-&gt;4)-beta-D-GlcNAc-(1-&gt;4)-alpha-D-GlcNAc-diphospho-di-trans,poly-cis-dolichol + a di-trans,poly-cis-dolichyl beta-D-glucosyl phosphate = an alpha-D-Glc-(1-&gt;3)-alpha-D-Man-(1-&gt;2)-alpha-D-Man-(1-&gt;2)-alpha-D-Man-(1-&gt;3)-[alpha-D-Man-(1-&gt;2)-alpha-D-Man-(1-&gt;3)-[alpha-D-Man-(1-&gt;2)-alpha-D-Man-(1-&gt;6)]-alpha-D-Man-(1-&gt;6)]-beta-D-Man-(1-&gt;4)-beta-D-GlcNAc-(1-&gt;4)-alpha-D-GlcNAc-diphospho-di-trans,poly-cis-dolichol + a di-trans,poly-cis-dolichyl phosphate + H(+)</text>
        <dbReference type="Rhea" id="RHEA:30635"/>
        <dbReference type="Rhea" id="RHEA-COMP:19498"/>
        <dbReference type="Rhea" id="RHEA-COMP:19502"/>
        <dbReference type="Rhea" id="RHEA-COMP:19520"/>
        <dbReference type="Rhea" id="RHEA-COMP:19521"/>
        <dbReference type="ChEBI" id="CHEBI:15378"/>
        <dbReference type="ChEBI" id="CHEBI:57525"/>
        <dbReference type="ChEBI" id="CHEBI:57683"/>
        <dbReference type="ChEBI" id="CHEBI:132520"/>
        <dbReference type="ChEBI" id="CHEBI:132521"/>
        <dbReference type="EC" id="2.4.1.267"/>
    </reaction>
    <physiologicalReaction direction="left-to-right" evidence="11">
        <dbReference type="Rhea" id="RHEA:30636"/>
    </physiologicalReaction>
</comment>
<comment type="subcellular location">
    <subcellularLocation>
        <location evidence="1 12">Endoplasmic reticulum membrane</location>
        <topology evidence="1 12">Multi-pass membrane protein</topology>
    </subcellularLocation>
</comment>
<evidence type="ECO:0000256" key="5">
    <source>
        <dbReference type="ARBA" id="ARBA00022679"/>
    </source>
</evidence>
<evidence type="ECO:0000256" key="11">
    <source>
        <dbReference type="ARBA" id="ARBA00048950"/>
    </source>
</evidence>
<feature type="transmembrane region" description="Helical" evidence="12">
    <location>
        <begin position="228"/>
        <end position="249"/>
    </location>
</feature>
<feature type="transmembrane region" description="Helical" evidence="12">
    <location>
        <begin position="171"/>
        <end position="198"/>
    </location>
</feature>
<feature type="transmembrane region" description="Helical" evidence="12">
    <location>
        <begin position="325"/>
        <end position="342"/>
    </location>
</feature>
<dbReference type="AlphaFoldDB" id="A0A4W3IP02"/>